<dbReference type="Pfam" id="PF13460">
    <property type="entry name" value="NAD_binding_10"/>
    <property type="match status" value="1"/>
</dbReference>
<sequence length="317" mass="34045">MKNVLVLGGTGFVGRHTCEKLQRDGWHITVPTRRAARAALVQHLPRVTVIEADVHDPRQLLALMAGQDAVVNLVAILHGSETAFERAHVELPLAIEEACLANGVRRLVHVSALGVALDGPSRYQRSKARGEEVLRAANLDLTVLRPSVIHGMGDRFLNLFAQLQAVAPVVPLACADARFQPVWVEDVAAAIAACLRDNAIGRASIGQTYGCVGPEVFTLRELVQLAGRLGSRERPVIGLPAALGRCQAAVMECLPGEPLMSRDNVDAMAVPNVATGQWPGLDRLGIQAASVHAIAPETLAQRTGHSRLLHWRQQAGR</sequence>
<dbReference type="Gene3D" id="3.40.50.720">
    <property type="entry name" value="NAD(P)-binding Rossmann-like Domain"/>
    <property type="match status" value="1"/>
</dbReference>
<name>A0A6G8IMJ0_9BURK</name>
<gene>
    <name evidence="2" type="ORF">G9Q37_19600</name>
</gene>
<protein>
    <submittedName>
        <fullName evidence="2">Complex I NDUFA9 subunit family protein</fullName>
    </submittedName>
</protein>
<proteinExistence type="predicted"/>
<dbReference type="CDD" id="cd05271">
    <property type="entry name" value="NDUFA9_like_SDR_a"/>
    <property type="match status" value="1"/>
</dbReference>
<dbReference type="AlphaFoldDB" id="A0A6G8IMJ0"/>
<dbReference type="InterPro" id="IPR051207">
    <property type="entry name" value="ComplexI_NDUFA9_subunit"/>
</dbReference>
<feature type="domain" description="NAD(P)-binding" evidence="1">
    <location>
        <begin position="8"/>
        <end position="149"/>
    </location>
</feature>
<dbReference type="KEGG" id="hcz:G9Q37_19600"/>
<reference evidence="2 3" key="1">
    <citation type="submission" date="2020-03" db="EMBL/GenBank/DDBJ databases">
        <title>Hydrogenophaga sp. nov. isolated from cyanobacterial mat.</title>
        <authorList>
            <person name="Thorat V."/>
            <person name="Kirdat K."/>
            <person name="Tiwarekar B."/>
            <person name="Costa E.D."/>
            <person name="Yadav A."/>
        </authorList>
    </citation>
    <scope>NUCLEOTIDE SEQUENCE [LARGE SCALE GENOMIC DNA]</scope>
    <source>
        <strain evidence="2 3">BA0156</strain>
    </source>
</reference>
<evidence type="ECO:0000259" key="1">
    <source>
        <dbReference type="Pfam" id="PF13460"/>
    </source>
</evidence>
<keyword evidence="3" id="KW-1185">Reference proteome</keyword>
<dbReference type="PANTHER" id="PTHR12126:SF11">
    <property type="entry name" value="NADH DEHYDROGENASE [UBIQUINONE] 1 ALPHA SUBCOMPLEX SUBUNIT 9, MITOCHONDRIAL"/>
    <property type="match status" value="1"/>
</dbReference>
<dbReference type="EMBL" id="CP049989">
    <property type="protein sequence ID" value="QIM54200.1"/>
    <property type="molecule type" value="Genomic_DNA"/>
</dbReference>
<evidence type="ECO:0000313" key="3">
    <source>
        <dbReference type="Proteomes" id="UP000503162"/>
    </source>
</evidence>
<dbReference type="RefSeq" id="WP_166229942.1">
    <property type="nucleotide sequence ID" value="NZ_CP049989.1"/>
</dbReference>
<dbReference type="Proteomes" id="UP000503162">
    <property type="component" value="Chromosome"/>
</dbReference>
<organism evidence="2 3">
    <name type="scientific">Hydrogenophaga crocea</name>
    <dbReference type="NCBI Taxonomy" id="2716225"/>
    <lineage>
        <taxon>Bacteria</taxon>
        <taxon>Pseudomonadati</taxon>
        <taxon>Pseudomonadota</taxon>
        <taxon>Betaproteobacteria</taxon>
        <taxon>Burkholderiales</taxon>
        <taxon>Comamonadaceae</taxon>
        <taxon>Hydrogenophaga</taxon>
    </lineage>
</organism>
<dbReference type="GO" id="GO:0044877">
    <property type="term" value="F:protein-containing complex binding"/>
    <property type="evidence" value="ECO:0007669"/>
    <property type="project" value="TreeGrafter"/>
</dbReference>
<dbReference type="PANTHER" id="PTHR12126">
    <property type="entry name" value="NADH-UBIQUINONE OXIDOREDUCTASE 39 KDA SUBUNIT-RELATED"/>
    <property type="match status" value="1"/>
</dbReference>
<dbReference type="InterPro" id="IPR016040">
    <property type="entry name" value="NAD(P)-bd_dom"/>
</dbReference>
<accession>A0A6G8IMJ0</accession>
<dbReference type="SUPFAM" id="SSF51735">
    <property type="entry name" value="NAD(P)-binding Rossmann-fold domains"/>
    <property type="match status" value="1"/>
</dbReference>
<dbReference type="InterPro" id="IPR036291">
    <property type="entry name" value="NAD(P)-bd_dom_sf"/>
</dbReference>
<evidence type="ECO:0000313" key="2">
    <source>
        <dbReference type="EMBL" id="QIM54200.1"/>
    </source>
</evidence>